<organism evidence="2 3">
    <name type="scientific">Chitinophaga ginsengisoli</name>
    <dbReference type="NCBI Taxonomy" id="363837"/>
    <lineage>
        <taxon>Bacteria</taxon>
        <taxon>Pseudomonadati</taxon>
        <taxon>Bacteroidota</taxon>
        <taxon>Chitinophagia</taxon>
        <taxon>Chitinophagales</taxon>
        <taxon>Chitinophagaceae</taxon>
        <taxon>Chitinophaga</taxon>
    </lineage>
</organism>
<dbReference type="PROSITE" id="PS51257">
    <property type="entry name" value="PROKAR_LIPOPROTEIN"/>
    <property type="match status" value="1"/>
</dbReference>
<gene>
    <name evidence="2" type="ORF">CLV42_10861</name>
</gene>
<keyword evidence="3" id="KW-1185">Reference proteome</keyword>
<name>A0A2P8G2D6_9BACT</name>
<sequence>MKKLYSQNALPAIIICIIMAGGCKPQDIPVIAKSLLSVSMQPLIKDTSRESIIFTAASGPRMPGTWRPNPSYHELRPKPKLTLLWRGLPFIHPRGILLDPDNDALWIADPGESEVNPMNKQARIIRVPLSGGLPGKPKLFYSKPGFLYSAEWVFPTKIGGQKVLVVTDQGKANSAGTFTGEGAKVFILPVLPDGSAGEPVVLWEQKPFKCPTGVAVVGDYIYITDPCAGPVRQDPMNPGYSFPTSAIFAIPLAAENIKMVAKAQPILLRQGAPFTSLSGICSVIPGELTISDTDSGVPDNGEPRKPGFSPPRTSDQWILKILDPKKPLLSEPVRTTFTERGDVTLTIDGLSDGINLGYIKSDDNVRVYGDNGTKIITDDGPTDVATFPVASFSNVYRPGYPSKKEVKLEDIIIDPGPGTRVEPPRFHCVLLPPYFFSLPKDIDRGMMLADNNYGGARERGLSSAVSGRTAGTGNRIYDRFTLDNAKGHGSVWIYPDGGGSPVAIAIGAPLLRPFAGQLSPNQEQLWFTDQENGSLYSVPFPSPAVFDSLYGVKKIIR</sequence>
<dbReference type="OrthoDB" id="9802896at2"/>
<dbReference type="RefSeq" id="WP_146154432.1">
    <property type="nucleotide sequence ID" value="NZ_PYGK01000008.1"/>
</dbReference>
<dbReference type="EMBL" id="PYGK01000008">
    <property type="protein sequence ID" value="PSL28142.1"/>
    <property type="molecule type" value="Genomic_DNA"/>
</dbReference>
<dbReference type="AlphaFoldDB" id="A0A2P8G2D6"/>
<protein>
    <recommendedName>
        <fullName evidence="4">NHL repeat-containing protein</fullName>
    </recommendedName>
</protein>
<reference evidence="2 3" key="1">
    <citation type="submission" date="2018-03" db="EMBL/GenBank/DDBJ databases">
        <title>Genomic Encyclopedia of Archaeal and Bacterial Type Strains, Phase II (KMG-II): from individual species to whole genera.</title>
        <authorList>
            <person name="Goeker M."/>
        </authorList>
    </citation>
    <scope>NUCLEOTIDE SEQUENCE [LARGE SCALE GENOMIC DNA]</scope>
    <source>
        <strain evidence="2 3">DSM 18107</strain>
    </source>
</reference>
<proteinExistence type="predicted"/>
<evidence type="ECO:0008006" key="4">
    <source>
        <dbReference type="Google" id="ProtNLM"/>
    </source>
</evidence>
<evidence type="ECO:0000256" key="1">
    <source>
        <dbReference type="SAM" id="MobiDB-lite"/>
    </source>
</evidence>
<dbReference type="SUPFAM" id="SSF75011">
    <property type="entry name" value="3-carboxy-cis,cis-mucoante lactonizing enzyme"/>
    <property type="match status" value="1"/>
</dbReference>
<accession>A0A2P8G2D6</accession>
<feature type="region of interest" description="Disordered" evidence="1">
    <location>
        <begin position="291"/>
        <end position="313"/>
    </location>
</feature>
<evidence type="ECO:0000313" key="3">
    <source>
        <dbReference type="Proteomes" id="UP000240978"/>
    </source>
</evidence>
<comment type="caution">
    <text evidence="2">The sequence shown here is derived from an EMBL/GenBank/DDBJ whole genome shotgun (WGS) entry which is preliminary data.</text>
</comment>
<dbReference type="Proteomes" id="UP000240978">
    <property type="component" value="Unassembled WGS sequence"/>
</dbReference>
<evidence type="ECO:0000313" key="2">
    <source>
        <dbReference type="EMBL" id="PSL28142.1"/>
    </source>
</evidence>